<feature type="domain" description="General stress protein FMN-binding split barrel" evidence="1">
    <location>
        <begin position="39"/>
        <end position="150"/>
    </location>
</feature>
<dbReference type="AlphaFoldDB" id="A0A833H500"/>
<dbReference type="SUPFAM" id="SSF50475">
    <property type="entry name" value="FMN-binding split barrel"/>
    <property type="match status" value="1"/>
</dbReference>
<dbReference type="Gene3D" id="2.30.110.10">
    <property type="entry name" value="Electron Transport, Fmn-binding Protein, Chain A"/>
    <property type="match status" value="1"/>
</dbReference>
<evidence type="ECO:0000313" key="3">
    <source>
        <dbReference type="Proteomes" id="UP000460298"/>
    </source>
</evidence>
<accession>A0A833H500</accession>
<evidence type="ECO:0000259" key="1">
    <source>
        <dbReference type="Pfam" id="PF16242"/>
    </source>
</evidence>
<dbReference type="InterPro" id="IPR038725">
    <property type="entry name" value="YdaG_split_barrel_FMN-bd"/>
</dbReference>
<dbReference type="EMBL" id="WBUI01000002">
    <property type="protein sequence ID" value="KAB2934814.1"/>
    <property type="molecule type" value="Genomic_DNA"/>
</dbReference>
<dbReference type="PANTHER" id="PTHR34818">
    <property type="entry name" value="PROTEIN BLI-3"/>
    <property type="match status" value="1"/>
</dbReference>
<dbReference type="Pfam" id="PF16242">
    <property type="entry name" value="Pyrid_ox_like"/>
    <property type="match status" value="1"/>
</dbReference>
<protein>
    <recommendedName>
        <fullName evidence="1">General stress protein FMN-binding split barrel domain-containing protein</fullName>
    </recommendedName>
</protein>
<dbReference type="PANTHER" id="PTHR34818:SF1">
    <property type="entry name" value="PROTEIN BLI-3"/>
    <property type="match status" value="1"/>
</dbReference>
<evidence type="ECO:0000313" key="2">
    <source>
        <dbReference type="EMBL" id="KAB2934814.1"/>
    </source>
</evidence>
<gene>
    <name evidence="2" type="ORF">F9K24_03290</name>
</gene>
<name>A0A833H500_9LEPT</name>
<reference evidence="2 3" key="1">
    <citation type="submission" date="2019-10" db="EMBL/GenBank/DDBJ databases">
        <title>Extracellular Electron Transfer in a Candidatus Methanoperedens spp. Enrichment Culture.</title>
        <authorList>
            <person name="Berger S."/>
            <person name="Rangel Shaw D."/>
            <person name="Berben T."/>
            <person name="In 'T Zandt M."/>
            <person name="Frank J."/>
            <person name="Reimann J."/>
            <person name="Jetten M.S.M."/>
            <person name="Welte C.U."/>
        </authorList>
    </citation>
    <scope>NUCLEOTIDE SEQUENCE [LARGE SCALE GENOMIC DNA]</scope>
    <source>
        <strain evidence="2">SB12</strain>
    </source>
</reference>
<comment type="caution">
    <text evidence="2">The sequence shown here is derived from an EMBL/GenBank/DDBJ whole genome shotgun (WGS) entry which is preliminary data.</text>
</comment>
<dbReference type="InterPro" id="IPR012349">
    <property type="entry name" value="Split_barrel_FMN-bd"/>
</dbReference>
<dbReference type="InterPro" id="IPR052917">
    <property type="entry name" value="Stress-Dev_Protein"/>
</dbReference>
<sequence>MKRLIAAIRQGIGDFHKAHTLRHADLSVERALSVARRMCRKSSYAFLITNEAGQSPTARLIQPIVDLQNLDIWMGTNPSLRKVAQIQADNRVTIAFLSEKEHANLILYGRCDVVKDAALNKKYWMPSWSLFFPKGPLSRDYVNLHFTPERMELMNFGQKIVMEPFGLKPLVLLRRNGEWVKTD</sequence>
<organism evidence="2 3">
    <name type="scientific">Leptonema illini</name>
    <dbReference type="NCBI Taxonomy" id="183"/>
    <lineage>
        <taxon>Bacteria</taxon>
        <taxon>Pseudomonadati</taxon>
        <taxon>Spirochaetota</taxon>
        <taxon>Spirochaetia</taxon>
        <taxon>Leptospirales</taxon>
        <taxon>Leptospiraceae</taxon>
        <taxon>Leptonema</taxon>
    </lineage>
</organism>
<proteinExistence type="predicted"/>
<dbReference type="Proteomes" id="UP000460298">
    <property type="component" value="Unassembled WGS sequence"/>
</dbReference>